<dbReference type="Proteomes" id="UP001190700">
    <property type="component" value="Unassembled WGS sequence"/>
</dbReference>
<name>A0AAE0FDW7_9CHLO</name>
<feature type="compositionally biased region" description="Basic and acidic residues" evidence="1">
    <location>
        <begin position="206"/>
        <end position="221"/>
    </location>
</feature>
<protein>
    <submittedName>
        <fullName evidence="3">Uncharacterized protein</fullName>
    </submittedName>
</protein>
<evidence type="ECO:0000313" key="3">
    <source>
        <dbReference type="EMBL" id="KAK3258037.1"/>
    </source>
</evidence>
<feature type="compositionally biased region" description="Acidic residues" evidence="1">
    <location>
        <begin position="228"/>
        <end position="245"/>
    </location>
</feature>
<keyword evidence="2" id="KW-1133">Transmembrane helix</keyword>
<evidence type="ECO:0000256" key="2">
    <source>
        <dbReference type="SAM" id="Phobius"/>
    </source>
</evidence>
<feature type="transmembrane region" description="Helical" evidence="2">
    <location>
        <begin position="12"/>
        <end position="31"/>
    </location>
</feature>
<proteinExistence type="predicted"/>
<evidence type="ECO:0000313" key="4">
    <source>
        <dbReference type="Proteomes" id="UP001190700"/>
    </source>
</evidence>
<feature type="region of interest" description="Disordered" evidence="1">
    <location>
        <begin position="258"/>
        <end position="290"/>
    </location>
</feature>
<gene>
    <name evidence="3" type="ORF">CYMTET_32903</name>
</gene>
<organism evidence="3 4">
    <name type="scientific">Cymbomonas tetramitiformis</name>
    <dbReference type="NCBI Taxonomy" id="36881"/>
    <lineage>
        <taxon>Eukaryota</taxon>
        <taxon>Viridiplantae</taxon>
        <taxon>Chlorophyta</taxon>
        <taxon>Pyramimonadophyceae</taxon>
        <taxon>Pyramimonadales</taxon>
        <taxon>Pyramimonadaceae</taxon>
        <taxon>Cymbomonas</taxon>
    </lineage>
</organism>
<dbReference type="EMBL" id="LGRX02019874">
    <property type="protein sequence ID" value="KAK3258037.1"/>
    <property type="molecule type" value="Genomic_DNA"/>
</dbReference>
<comment type="caution">
    <text evidence="3">The sequence shown here is derived from an EMBL/GenBank/DDBJ whole genome shotgun (WGS) entry which is preliminary data.</text>
</comment>
<accession>A0AAE0FDW7</accession>
<dbReference type="AlphaFoldDB" id="A0AAE0FDW7"/>
<evidence type="ECO:0000256" key="1">
    <source>
        <dbReference type="SAM" id="MobiDB-lite"/>
    </source>
</evidence>
<feature type="compositionally biased region" description="Low complexity" evidence="1">
    <location>
        <begin position="180"/>
        <end position="196"/>
    </location>
</feature>
<reference evidence="3 4" key="1">
    <citation type="journal article" date="2015" name="Genome Biol. Evol.">
        <title>Comparative Genomics of a Bacterivorous Green Alga Reveals Evolutionary Causalities and Consequences of Phago-Mixotrophic Mode of Nutrition.</title>
        <authorList>
            <person name="Burns J.A."/>
            <person name="Paasch A."/>
            <person name="Narechania A."/>
            <person name="Kim E."/>
        </authorList>
    </citation>
    <scope>NUCLEOTIDE SEQUENCE [LARGE SCALE GENOMIC DNA]</scope>
    <source>
        <strain evidence="3 4">PLY_AMNH</strain>
    </source>
</reference>
<sequence length="352" mass="38098">MNAVALNPVMNGVIAVTVALAVNSLLLPATFREEVVTRSPRYDRDFGYEKRFRGECLKFFYDGPKNAAPKDIALHYSVTSLELTNRFQFEIVLPLIKMGKAGAINDDLLKMMKIRLGLPVDAGVFEKGKGKETGPSLAEKAILMAQQQAAESSERQAAQNTALMKTMAGLVENLTKNINPPATAAPTTGAGPSSAPEGPKTPKNSPAEKTKKTETAVETKWGDVAYSDSEDGEFIDPEEETKDTEIVDTESEVVIEPAPKSPKTAGGKRARTPTAKVKGKAKATSGPTNPAKVMFNDALHAEMTRIKEAHPIKQPEELKAFRVALSDAGITCTGDLGKKQVYDKWFSLSRNF</sequence>
<keyword evidence="4" id="KW-1185">Reference proteome</keyword>
<keyword evidence="2" id="KW-0472">Membrane</keyword>
<feature type="compositionally biased region" description="Basic residues" evidence="1">
    <location>
        <begin position="266"/>
        <end position="281"/>
    </location>
</feature>
<keyword evidence="2" id="KW-0812">Transmembrane</keyword>
<feature type="region of interest" description="Disordered" evidence="1">
    <location>
        <begin position="177"/>
        <end position="245"/>
    </location>
</feature>